<dbReference type="PANTHER" id="PTHR21237:SF23">
    <property type="entry name" value="GRPE PROTEIN HOMOLOG, MITOCHONDRIAL"/>
    <property type="match status" value="1"/>
</dbReference>
<keyword evidence="8" id="KW-1185">Reference proteome</keyword>
<reference evidence="8" key="1">
    <citation type="journal article" date="2015" name="Microbiology">
        <title>Genome of Methanoregula boonei 6A8 reveals adaptations to oligotrophic peatland environments.</title>
        <authorList>
            <person name="Braeuer S."/>
            <person name="Cadillo-Quiroz H."/>
            <person name="Kyrpides N."/>
            <person name="Woyke T."/>
            <person name="Goodwin L."/>
            <person name="Detter C."/>
            <person name="Podell S."/>
            <person name="Yavitt J.B."/>
            <person name="Zinder S.H."/>
        </authorList>
    </citation>
    <scope>NUCLEOTIDE SEQUENCE [LARGE SCALE GENOMIC DNA]</scope>
    <source>
        <strain evidence="8">DSM 21154 / JCM 14090 / 6A8</strain>
    </source>
</reference>
<evidence type="ECO:0000256" key="5">
    <source>
        <dbReference type="RuleBase" id="RU004478"/>
    </source>
</evidence>
<dbReference type="Proteomes" id="UP000002408">
    <property type="component" value="Chromosome"/>
</dbReference>
<evidence type="ECO:0000256" key="1">
    <source>
        <dbReference type="ARBA" id="ARBA00009054"/>
    </source>
</evidence>
<dbReference type="SUPFAM" id="SSF51064">
    <property type="entry name" value="Head domain of nucleotide exchange factor GrpE"/>
    <property type="match status" value="1"/>
</dbReference>
<dbReference type="InterPro" id="IPR000740">
    <property type="entry name" value="GrpE"/>
</dbReference>
<keyword evidence="3 4" id="KW-0346">Stress response</keyword>
<dbReference type="PRINTS" id="PR00773">
    <property type="entry name" value="GRPEPROTEIN"/>
</dbReference>
<comment type="function">
    <text evidence="3 4">Participates actively in the response to hyperosmotic and heat shock by preventing the aggregation of stress-denatured proteins, in association with DnaK and GrpE. It is the nucleotide exchange factor for DnaK and may function as a thermosensor. Unfolded proteins bind initially to DnaJ; upon interaction with the DnaJ-bound protein, DnaK hydrolyzes its bound ATP, resulting in the formation of a stable complex. GrpE releases ADP from DnaK; ATP binding to DnaK triggers the release of the substrate protein, thus completing the reaction cycle. Several rounds of ATP-dependent interactions between DnaJ, DnaK and GrpE are required for fully efficient folding.</text>
</comment>
<dbReference type="GO" id="GO:0042803">
    <property type="term" value="F:protein homodimerization activity"/>
    <property type="evidence" value="ECO:0007669"/>
    <property type="project" value="InterPro"/>
</dbReference>
<name>A7I7L3_METB6</name>
<dbReference type="GO" id="GO:0006457">
    <property type="term" value="P:protein folding"/>
    <property type="evidence" value="ECO:0007669"/>
    <property type="project" value="InterPro"/>
</dbReference>
<dbReference type="CDD" id="cd00446">
    <property type="entry name" value="GrpE"/>
    <property type="match status" value="1"/>
</dbReference>
<dbReference type="STRING" id="456442.Mboo_1206"/>
<dbReference type="PROSITE" id="PS01071">
    <property type="entry name" value="GRPE"/>
    <property type="match status" value="1"/>
</dbReference>
<keyword evidence="3" id="KW-0963">Cytoplasm</keyword>
<dbReference type="AlphaFoldDB" id="A7I7L3"/>
<dbReference type="EMBL" id="CP000780">
    <property type="protein sequence ID" value="ABS55724.1"/>
    <property type="molecule type" value="Genomic_DNA"/>
</dbReference>
<proteinExistence type="inferred from homology"/>
<evidence type="ECO:0000256" key="3">
    <source>
        <dbReference type="HAMAP-Rule" id="MF_01151"/>
    </source>
</evidence>
<dbReference type="PANTHER" id="PTHR21237">
    <property type="entry name" value="GRPE PROTEIN"/>
    <property type="match status" value="1"/>
</dbReference>
<dbReference type="InterPro" id="IPR009012">
    <property type="entry name" value="GrpE_head"/>
</dbReference>
<dbReference type="InterPro" id="IPR013805">
    <property type="entry name" value="GrpE_CC"/>
</dbReference>
<accession>A7I7L3</accession>
<dbReference type="Gene3D" id="2.30.22.10">
    <property type="entry name" value="Head domain of nucleotide exchange factor GrpE"/>
    <property type="match status" value="1"/>
</dbReference>
<dbReference type="RefSeq" id="WP_012106755.1">
    <property type="nucleotide sequence ID" value="NC_009712.1"/>
</dbReference>
<comment type="subunit">
    <text evidence="3">Homodimer.</text>
</comment>
<organism evidence="7 8">
    <name type="scientific">Methanoregula boonei (strain DSM 21154 / JCM 14090 / 6A8)</name>
    <dbReference type="NCBI Taxonomy" id="456442"/>
    <lineage>
        <taxon>Archaea</taxon>
        <taxon>Methanobacteriati</taxon>
        <taxon>Methanobacteriota</taxon>
        <taxon>Stenosarchaea group</taxon>
        <taxon>Methanomicrobia</taxon>
        <taxon>Methanomicrobiales</taxon>
        <taxon>Methanoregulaceae</taxon>
        <taxon>Methanoregula</taxon>
    </lineage>
</organism>
<feature type="region of interest" description="Disordered" evidence="6">
    <location>
        <begin position="1"/>
        <end position="33"/>
    </location>
</feature>
<keyword evidence="2 3" id="KW-0143">Chaperone</keyword>
<comment type="subcellular location">
    <subcellularLocation>
        <location evidence="3">Cytoplasm</location>
    </subcellularLocation>
</comment>
<comment type="similarity">
    <text evidence="1 3 5">Belongs to the GrpE family.</text>
</comment>
<evidence type="ECO:0000313" key="8">
    <source>
        <dbReference type="Proteomes" id="UP000002408"/>
    </source>
</evidence>
<dbReference type="KEGG" id="mbn:Mboo_1206"/>
<evidence type="ECO:0000256" key="2">
    <source>
        <dbReference type="ARBA" id="ARBA00023186"/>
    </source>
</evidence>
<evidence type="ECO:0000256" key="4">
    <source>
        <dbReference type="RuleBase" id="RU000639"/>
    </source>
</evidence>
<feature type="compositionally biased region" description="Low complexity" evidence="6">
    <location>
        <begin position="7"/>
        <end position="21"/>
    </location>
</feature>
<dbReference type="GO" id="GO:0051082">
    <property type="term" value="F:unfolded protein binding"/>
    <property type="evidence" value="ECO:0007669"/>
    <property type="project" value="TreeGrafter"/>
</dbReference>
<gene>
    <name evidence="3" type="primary">grpE</name>
    <name evidence="7" type="ordered locus">Mboo_1206</name>
</gene>
<dbReference type="Gene3D" id="3.90.20.20">
    <property type="match status" value="1"/>
</dbReference>
<evidence type="ECO:0000313" key="7">
    <source>
        <dbReference type="EMBL" id="ABS55724.1"/>
    </source>
</evidence>
<dbReference type="SUPFAM" id="SSF58014">
    <property type="entry name" value="Coiled-coil domain of nucleotide exchange factor GrpE"/>
    <property type="match status" value="1"/>
</dbReference>
<dbReference type="eggNOG" id="arCOG04772">
    <property type="taxonomic scope" value="Archaea"/>
</dbReference>
<evidence type="ECO:0000256" key="6">
    <source>
        <dbReference type="SAM" id="MobiDB-lite"/>
    </source>
</evidence>
<dbReference type="HOGENOM" id="CLU_057217_0_2_2"/>
<sequence>MEDHDTTPVPETPAAEPETSVPSPPGQNDELAGQKKRYAELNDRYLRLAADFDNYRKRIARDHETQVQLANERFAVDILEIADNLDRALKADEDHLRTGVDQIRQLLAGVLARHGITPIDAQKISFDPGVHEAVAHIPSDEKEGTVIDVVSPGYRMHNKVIRYAKVAVSKGNPSNEETSV</sequence>
<dbReference type="HAMAP" id="MF_01151">
    <property type="entry name" value="GrpE"/>
    <property type="match status" value="1"/>
</dbReference>
<dbReference type="GO" id="GO:0051087">
    <property type="term" value="F:protein-folding chaperone binding"/>
    <property type="evidence" value="ECO:0007669"/>
    <property type="project" value="InterPro"/>
</dbReference>
<dbReference type="OrthoDB" id="372230at2157"/>
<dbReference type="GeneID" id="5411354"/>
<dbReference type="Pfam" id="PF01025">
    <property type="entry name" value="GrpE"/>
    <property type="match status" value="1"/>
</dbReference>
<dbReference type="GO" id="GO:0000774">
    <property type="term" value="F:adenyl-nucleotide exchange factor activity"/>
    <property type="evidence" value="ECO:0007669"/>
    <property type="project" value="InterPro"/>
</dbReference>
<dbReference type="GO" id="GO:0005737">
    <property type="term" value="C:cytoplasm"/>
    <property type="evidence" value="ECO:0007669"/>
    <property type="project" value="UniProtKB-SubCell"/>
</dbReference>
<protein>
    <recommendedName>
        <fullName evidence="3 4">Protein GrpE</fullName>
    </recommendedName>
    <alternativeName>
        <fullName evidence="3">HSP-70 cofactor</fullName>
    </alternativeName>
</protein>